<sequence>MQRWRAQAALAGRSRPSGPRRIRRSRIWPCRTAGSCTRQGRTSLSGRAHTRSARCTSLALYQSAAPMWPGPAQRRRGQPGARLRRT</sequence>
<dbReference type="Gramene" id="TuG1812G0700000684.01.T01">
    <property type="protein sequence ID" value="TuG1812G0700000684.01.T01.cds299635"/>
    <property type="gene ID" value="TuG1812G0700000684.01"/>
</dbReference>
<evidence type="ECO:0000256" key="1">
    <source>
        <dbReference type="SAM" id="MobiDB-lite"/>
    </source>
</evidence>
<organism evidence="2 3">
    <name type="scientific">Triticum urartu</name>
    <name type="common">Red wild einkorn</name>
    <name type="synonym">Crithodium urartu</name>
    <dbReference type="NCBI Taxonomy" id="4572"/>
    <lineage>
        <taxon>Eukaryota</taxon>
        <taxon>Viridiplantae</taxon>
        <taxon>Streptophyta</taxon>
        <taxon>Embryophyta</taxon>
        <taxon>Tracheophyta</taxon>
        <taxon>Spermatophyta</taxon>
        <taxon>Magnoliopsida</taxon>
        <taxon>Liliopsida</taxon>
        <taxon>Poales</taxon>
        <taxon>Poaceae</taxon>
        <taxon>BOP clade</taxon>
        <taxon>Pooideae</taxon>
        <taxon>Triticodae</taxon>
        <taxon>Triticeae</taxon>
        <taxon>Triticinae</taxon>
        <taxon>Triticum</taxon>
    </lineage>
</organism>
<accession>A0A8R7QYV6</accession>
<proteinExistence type="predicted"/>
<dbReference type="Proteomes" id="UP000015106">
    <property type="component" value="Chromosome 7"/>
</dbReference>
<feature type="region of interest" description="Disordered" evidence="1">
    <location>
        <begin position="1"/>
        <end position="25"/>
    </location>
</feature>
<feature type="region of interest" description="Disordered" evidence="1">
    <location>
        <begin position="65"/>
        <end position="86"/>
    </location>
</feature>
<reference evidence="2" key="2">
    <citation type="submission" date="2018-03" db="EMBL/GenBank/DDBJ databases">
        <title>The Triticum urartu genome reveals the dynamic nature of wheat genome evolution.</title>
        <authorList>
            <person name="Ling H."/>
            <person name="Ma B."/>
            <person name="Shi X."/>
            <person name="Liu H."/>
            <person name="Dong L."/>
            <person name="Sun H."/>
            <person name="Cao Y."/>
            <person name="Gao Q."/>
            <person name="Zheng S."/>
            <person name="Li Y."/>
            <person name="Yu Y."/>
            <person name="Du H."/>
            <person name="Qi M."/>
            <person name="Li Y."/>
            <person name="Yu H."/>
            <person name="Cui Y."/>
            <person name="Wang N."/>
            <person name="Chen C."/>
            <person name="Wu H."/>
            <person name="Zhao Y."/>
            <person name="Zhang J."/>
            <person name="Li Y."/>
            <person name="Zhou W."/>
            <person name="Zhang B."/>
            <person name="Hu W."/>
            <person name="Eijk M."/>
            <person name="Tang J."/>
            <person name="Witsenboer H."/>
            <person name="Zhao S."/>
            <person name="Li Z."/>
            <person name="Zhang A."/>
            <person name="Wang D."/>
            <person name="Liang C."/>
        </authorList>
    </citation>
    <scope>NUCLEOTIDE SEQUENCE [LARGE SCALE GENOMIC DNA]</scope>
    <source>
        <strain evidence="2">cv. G1812</strain>
    </source>
</reference>
<name>A0A8R7QYV6_TRIUA</name>
<evidence type="ECO:0000313" key="3">
    <source>
        <dbReference type="Proteomes" id="UP000015106"/>
    </source>
</evidence>
<evidence type="ECO:0000313" key="2">
    <source>
        <dbReference type="EnsemblPlants" id="TuG1812G0700000684.01.T01.cds299635"/>
    </source>
</evidence>
<dbReference type="EnsemblPlants" id="TuG1812G0700000684.01.T01">
    <property type="protein sequence ID" value="TuG1812G0700000684.01.T01.cds299635"/>
    <property type="gene ID" value="TuG1812G0700000684.01"/>
</dbReference>
<reference evidence="3" key="1">
    <citation type="journal article" date="2013" name="Nature">
        <title>Draft genome of the wheat A-genome progenitor Triticum urartu.</title>
        <authorList>
            <person name="Ling H.Q."/>
            <person name="Zhao S."/>
            <person name="Liu D."/>
            <person name="Wang J."/>
            <person name="Sun H."/>
            <person name="Zhang C."/>
            <person name="Fan H."/>
            <person name="Li D."/>
            <person name="Dong L."/>
            <person name="Tao Y."/>
            <person name="Gao C."/>
            <person name="Wu H."/>
            <person name="Li Y."/>
            <person name="Cui Y."/>
            <person name="Guo X."/>
            <person name="Zheng S."/>
            <person name="Wang B."/>
            <person name="Yu K."/>
            <person name="Liang Q."/>
            <person name="Yang W."/>
            <person name="Lou X."/>
            <person name="Chen J."/>
            <person name="Feng M."/>
            <person name="Jian J."/>
            <person name="Zhang X."/>
            <person name="Luo G."/>
            <person name="Jiang Y."/>
            <person name="Liu J."/>
            <person name="Wang Z."/>
            <person name="Sha Y."/>
            <person name="Zhang B."/>
            <person name="Wu H."/>
            <person name="Tang D."/>
            <person name="Shen Q."/>
            <person name="Xue P."/>
            <person name="Zou S."/>
            <person name="Wang X."/>
            <person name="Liu X."/>
            <person name="Wang F."/>
            <person name="Yang Y."/>
            <person name="An X."/>
            <person name="Dong Z."/>
            <person name="Zhang K."/>
            <person name="Zhang X."/>
            <person name="Luo M.C."/>
            <person name="Dvorak J."/>
            <person name="Tong Y."/>
            <person name="Wang J."/>
            <person name="Yang H."/>
            <person name="Li Z."/>
            <person name="Wang D."/>
            <person name="Zhang A."/>
            <person name="Wang J."/>
        </authorList>
    </citation>
    <scope>NUCLEOTIDE SEQUENCE</scope>
    <source>
        <strain evidence="3">cv. G1812</strain>
    </source>
</reference>
<reference evidence="2" key="3">
    <citation type="submission" date="2022-06" db="UniProtKB">
        <authorList>
            <consortium name="EnsemblPlants"/>
        </authorList>
    </citation>
    <scope>IDENTIFICATION</scope>
</reference>
<dbReference type="AlphaFoldDB" id="A0A8R7QYV6"/>
<protein>
    <submittedName>
        <fullName evidence="2">Uncharacterized protein</fullName>
    </submittedName>
</protein>
<keyword evidence="3" id="KW-1185">Reference proteome</keyword>
<feature type="compositionally biased region" description="Basic residues" evidence="1">
    <location>
        <begin position="73"/>
        <end position="86"/>
    </location>
</feature>